<dbReference type="InterPro" id="IPR013324">
    <property type="entry name" value="RNA_pol_sigma_r3/r4-like"/>
</dbReference>
<feature type="non-terminal residue" evidence="1">
    <location>
        <position position="1"/>
    </location>
</feature>
<evidence type="ECO:0000313" key="1">
    <source>
        <dbReference type="EMBL" id="RZH99636.1"/>
    </source>
</evidence>
<protein>
    <submittedName>
        <fullName evidence="1">Sigma-70 family RNA polymerase sigma factor</fullName>
    </submittedName>
</protein>
<sequence length="44" mass="5212">ATDREFYIFHMLAHGAKYEEIGRIMCVSGERIRQIFNELLDKLP</sequence>
<reference evidence="1 2" key="1">
    <citation type="submission" date="2018-11" db="EMBL/GenBank/DDBJ databases">
        <title>Genomic profiling of Staphylococcus species from a Poultry farm system in KwaZulu-Natal, South Africa.</title>
        <authorList>
            <person name="Amoako D.G."/>
            <person name="Somboro A.M."/>
            <person name="Abia A.L.K."/>
            <person name="Bester L.A."/>
            <person name="Essack S.Y."/>
        </authorList>
    </citation>
    <scope>NUCLEOTIDE SEQUENCE [LARGE SCALE GENOMIC DNA]</scope>
    <source>
        <strain evidence="1 2">SA11</strain>
    </source>
</reference>
<name>A0A4V2DW44_9STAP</name>
<dbReference type="Proteomes" id="UP000293854">
    <property type="component" value="Unassembled WGS sequence"/>
</dbReference>
<dbReference type="EMBL" id="RQTE01000478">
    <property type="protein sequence ID" value="RZH99636.1"/>
    <property type="molecule type" value="Genomic_DNA"/>
</dbReference>
<organism evidence="1 2">
    <name type="scientific">Staphylococcus condimenti</name>
    <dbReference type="NCBI Taxonomy" id="70255"/>
    <lineage>
        <taxon>Bacteria</taxon>
        <taxon>Bacillati</taxon>
        <taxon>Bacillota</taxon>
        <taxon>Bacilli</taxon>
        <taxon>Bacillales</taxon>
        <taxon>Staphylococcaceae</taxon>
        <taxon>Staphylococcus</taxon>
    </lineage>
</organism>
<comment type="caution">
    <text evidence="1">The sequence shown here is derived from an EMBL/GenBank/DDBJ whole genome shotgun (WGS) entry which is preliminary data.</text>
</comment>
<evidence type="ECO:0000313" key="2">
    <source>
        <dbReference type="Proteomes" id="UP000293854"/>
    </source>
</evidence>
<proteinExistence type="predicted"/>
<dbReference type="InterPro" id="IPR036388">
    <property type="entry name" value="WH-like_DNA-bd_sf"/>
</dbReference>
<dbReference type="AlphaFoldDB" id="A0A4V2DW44"/>
<gene>
    <name evidence="1" type="ORF">EIG99_13650</name>
</gene>
<dbReference type="SUPFAM" id="SSF88659">
    <property type="entry name" value="Sigma3 and sigma4 domains of RNA polymerase sigma factors"/>
    <property type="match status" value="1"/>
</dbReference>
<dbReference type="Gene3D" id="1.10.10.10">
    <property type="entry name" value="Winged helix-like DNA-binding domain superfamily/Winged helix DNA-binding domain"/>
    <property type="match status" value="1"/>
</dbReference>
<accession>A0A4V2DW44</accession>